<organism evidence="1 2">
    <name type="scientific">Panagrellus redivivus</name>
    <name type="common">Microworm</name>
    <dbReference type="NCBI Taxonomy" id="6233"/>
    <lineage>
        <taxon>Eukaryota</taxon>
        <taxon>Metazoa</taxon>
        <taxon>Ecdysozoa</taxon>
        <taxon>Nematoda</taxon>
        <taxon>Chromadorea</taxon>
        <taxon>Rhabditida</taxon>
        <taxon>Tylenchina</taxon>
        <taxon>Panagrolaimomorpha</taxon>
        <taxon>Panagrolaimoidea</taxon>
        <taxon>Panagrolaimidae</taxon>
        <taxon>Panagrellus</taxon>
    </lineage>
</organism>
<dbReference type="Gene3D" id="3.40.33.10">
    <property type="entry name" value="CAP"/>
    <property type="match status" value="3"/>
</dbReference>
<reference evidence="1" key="1">
    <citation type="journal article" date="2013" name="Genetics">
        <title>The draft genome and transcriptome of Panagrellus redivivus are shaped by the harsh demands of a free-living lifestyle.</title>
        <authorList>
            <person name="Srinivasan J."/>
            <person name="Dillman A.R."/>
            <person name="Macchietto M.G."/>
            <person name="Heikkinen L."/>
            <person name="Lakso M."/>
            <person name="Fracchia K.M."/>
            <person name="Antoshechkin I."/>
            <person name="Mortazavi A."/>
            <person name="Wong G."/>
            <person name="Sternberg P.W."/>
        </authorList>
    </citation>
    <scope>NUCLEOTIDE SEQUENCE [LARGE SCALE GENOMIC DNA]</scope>
    <source>
        <strain evidence="1">MT8872</strain>
    </source>
</reference>
<proteinExistence type="predicted"/>
<dbReference type="WBParaSite" id="Pan_g23478.t1">
    <property type="protein sequence ID" value="Pan_g23478.t1"/>
    <property type="gene ID" value="Pan_g23478"/>
</dbReference>
<accession>A0A7E4VQQ8</accession>
<keyword evidence="1" id="KW-1185">Reference proteome</keyword>
<dbReference type="SUPFAM" id="SSF55797">
    <property type="entry name" value="PR-1-like"/>
    <property type="match status" value="1"/>
</dbReference>
<evidence type="ECO:0000313" key="2">
    <source>
        <dbReference type="WBParaSite" id="Pan_g23478.t1"/>
    </source>
</evidence>
<name>A0A7E4VQQ8_PANRE</name>
<protein>
    <submittedName>
        <fullName evidence="2">SCP domain-containing protein</fullName>
    </submittedName>
</protein>
<dbReference type="InterPro" id="IPR035940">
    <property type="entry name" value="CAP_sf"/>
</dbReference>
<reference evidence="2" key="2">
    <citation type="submission" date="2020-10" db="UniProtKB">
        <authorList>
            <consortium name="WormBaseParasite"/>
        </authorList>
    </citation>
    <scope>IDENTIFICATION</scope>
</reference>
<dbReference type="Proteomes" id="UP000492821">
    <property type="component" value="Unassembled WGS sequence"/>
</dbReference>
<dbReference type="AlphaFoldDB" id="A0A7E4VQQ8"/>
<sequence length="512" mass="57908">MMSPDVTEFGCFIKVCGKYEYMACKTGHVVSAPREKPLYTPGKRCMADEDCTLPGYTRCDTVLGLCDFDPPDKKIETPLKQPFVCLSVTSSRMPLIKEKCDDVHDTGSEISIAERKSIVESINKLRAMINNNCTLGLGIPKPASNYRKVKYSCELESKSKFECSQTNPFNNDKETWRHWIIKKSLRRALFHLGAPIAREFLINPETATVDNDPGKAVFMKLFMSEDVTGVGCYVKVCGNYECIACKTNHNSTLPYDSPLYTPGQRCNVDADCTLPGYHTCDVSVGLCDFKNHLEIKAEARSRKCADVRSVHIQQKTEQCSLGYNTGSEISNTERELIVYTVNYFRKRINNNCDFGQGIVKHITNYRKVKYSCAFEEDVKFECANVDSDNFKSDNYTLREIRSKPGFYRIAIFESFSPWKEFMLIDPDDQTIGAEGLRRIYAQIMLSPDVTEIGCFVKVCDGSEYLACKTDQPIITPENEPLYKPGNRCLANEDCTLPGYRICDIESGLCESY</sequence>
<evidence type="ECO:0000313" key="1">
    <source>
        <dbReference type="Proteomes" id="UP000492821"/>
    </source>
</evidence>